<evidence type="ECO:0000256" key="3">
    <source>
        <dbReference type="PROSITE-ProRule" id="PRU01091"/>
    </source>
</evidence>
<protein>
    <submittedName>
        <fullName evidence="6">Winged helix-turn-helix domain-containing protein</fullName>
    </submittedName>
</protein>
<reference evidence="7" key="1">
    <citation type="journal article" date="2019" name="Int. J. Syst. Evol. Microbiol.">
        <title>The Global Catalogue of Microorganisms (GCM) 10K type strain sequencing project: providing services to taxonomists for standard genome sequencing and annotation.</title>
        <authorList>
            <consortium name="The Broad Institute Genomics Platform"/>
            <consortium name="The Broad Institute Genome Sequencing Center for Infectious Disease"/>
            <person name="Wu L."/>
            <person name="Ma J."/>
        </authorList>
    </citation>
    <scope>NUCLEOTIDE SEQUENCE [LARGE SCALE GENOMIC DNA]</scope>
    <source>
        <strain evidence="7">CCUG 55491</strain>
    </source>
</reference>
<dbReference type="PANTHER" id="PTHR36842">
    <property type="entry name" value="PROTEIN TOLB HOMOLOG"/>
    <property type="match status" value="1"/>
</dbReference>
<dbReference type="InterPro" id="IPR011659">
    <property type="entry name" value="WD40"/>
</dbReference>
<proteinExistence type="inferred from homology"/>
<evidence type="ECO:0000256" key="4">
    <source>
        <dbReference type="SAM" id="MobiDB-lite"/>
    </source>
</evidence>
<feature type="DNA-binding region" description="OmpR/PhoB-type" evidence="3">
    <location>
        <begin position="14"/>
        <end position="114"/>
    </location>
</feature>
<comment type="caution">
    <text evidence="6">The sequence shown here is derived from an EMBL/GenBank/DDBJ whole genome shotgun (WGS) entry which is preliminary data.</text>
</comment>
<gene>
    <name evidence="6" type="ORF">ACFQZQ_12165</name>
</gene>
<dbReference type="Gene3D" id="2.120.10.30">
    <property type="entry name" value="TolB, C-terminal domain"/>
    <property type="match status" value="3"/>
</dbReference>
<feature type="region of interest" description="Disordered" evidence="4">
    <location>
        <begin position="255"/>
        <end position="277"/>
    </location>
</feature>
<dbReference type="InterPro" id="IPR001867">
    <property type="entry name" value="OmpR/PhoB-type_DNA-bd"/>
</dbReference>
<evidence type="ECO:0000313" key="6">
    <source>
        <dbReference type="EMBL" id="MFD0740030.1"/>
    </source>
</evidence>
<dbReference type="EMBL" id="JBHTIH010000007">
    <property type="protein sequence ID" value="MFD0740030.1"/>
    <property type="molecule type" value="Genomic_DNA"/>
</dbReference>
<dbReference type="PROSITE" id="PS51755">
    <property type="entry name" value="OMPR_PHOB"/>
    <property type="match status" value="1"/>
</dbReference>
<keyword evidence="2 3" id="KW-0238">DNA-binding</keyword>
<dbReference type="InterPro" id="IPR016032">
    <property type="entry name" value="Sig_transdc_resp-reg_C-effctor"/>
</dbReference>
<dbReference type="SMART" id="SM00862">
    <property type="entry name" value="Trans_reg_C"/>
    <property type="match status" value="1"/>
</dbReference>
<dbReference type="Gene3D" id="1.10.10.10">
    <property type="entry name" value="Winged helix-like DNA-binding domain superfamily/Winged helix DNA-binding domain"/>
    <property type="match status" value="1"/>
</dbReference>
<feature type="domain" description="OmpR/PhoB-type" evidence="5">
    <location>
        <begin position="14"/>
        <end position="114"/>
    </location>
</feature>
<keyword evidence="7" id="KW-1185">Reference proteome</keyword>
<dbReference type="Proteomes" id="UP001597090">
    <property type="component" value="Unassembled WGS sequence"/>
</dbReference>
<dbReference type="RefSeq" id="WP_386813089.1">
    <property type="nucleotide sequence ID" value="NZ_JBHTIH010000007.1"/>
</dbReference>
<evidence type="ECO:0000313" key="7">
    <source>
        <dbReference type="Proteomes" id="UP001597090"/>
    </source>
</evidence>
<dbReference type="CDD" id="cd00383">
    <property type="entry name" value="trans_reg_C"/>
    <property type="match status" value="1"/>
</dbReference>
<accession>A0ABW2YP81</accession>
<organism evidence="6 7">
    <name type="scientific">Lysobacter koreensis</name>
    <dbReference type="NCBI Taxonomy" id="266122"/>
    <lineage>
        <taxon>Bacteria</taxon>
        <taxon>Pseudomonadati</taxon>
        <taxon>Pseudomonadota</taxon>
        <taxon>Gammaproteobacteria</taxon>
        <taxon>Lysobacterales</taxon>
        <taxon>Lysobacteraceae</taxon>
        <taxon>Lysobacter</taxon>
    </lineage>
</organism>
<evidence type="ECO:0000259" key="5">
    <source>
        <dbReference type="PROSITE" id="PS51755"/>
    </source>
</evidence>
<evidence type="ECO:0000256" key="2">
    <source>
        <dbReference type="ARBA" id="ARBA00023125"/>
    </source>
</evidence>
<dbReference type="Pfam" id="PF00486">
    <property type="entry name" value="Trans_reg_C"/>
    <property type="match status" value="1"/>
</dbReference>
<dbReference type="Pfam" id="PF07676">
    <property type="entry name" value="PD40"/>
    <property type="match status" value="3"/>
</dbReference>
<sequence>MPRPSEPPPQSSLSDRLRVGECVVDIPLREVQAARSHRPRRITPKSLGVLLALVEQAGRVVSREALLAQVWPDTLPSNDVVTQAITQLRKAFGEERGDVHYIETIAKTGYRLLAPVEWLATQVAAAPPVAAPAGGRTPAPASESSVAAAEVVAPVPLPLASRPRGGWAAIAGALAFAAVVVAATYAWSLRREASNDPRLASGVAAAGSAAALPYRLITSVPGAESAPALSPDAALVAYVAVPAGQRATAIMVQTTDPSPPRQLTRPPAPAEDSAPAWSPDGREIAFLRVRAGVGCAVMVVPSNGGTERVVGRCDHRSPPEFDWIPDGKGLVFGSRGTLGDNAGLRVLDLARGAWRRIEYAASADDIDAAPRYSPDGRWIVFVRNTPLGDFWRVPATGGSASALTRLRADIRGWDWTADGRGIVYSRWHDSESRLYRLDLDSGVVRDLGVGDGVQPSTAARAPALAFSQQRNYYGIYRFDLGPGGQAERLFPSSGRDRFPAIAPDGRQLVFASDRSGQFGLWWADLQQPNSLRLIDGVLPESRHLPEWSPDSRTLLLVGSDASGVAGIHEVAPASARVTRLPSPVHDPVQAVYLPGTDAADRDRLLVVAGSDGGRLRLTLFDRRSQPWRALAAIDDVAVVRVDHATRRLLFTRSGQAGLWQSDLALSPGSVRQVDAELPLAASYRQWTVGSDGQLWFIDRQPDCGARLRRRAAGSPAAAAMSRCLDPERVPGIGGFSISPRQDAAFSTLSQWVGGDIGFMALPEPQESFWPGVSK</sequence>
<dbReference type="SUPFAM" id="SSF46894">
    <property type="entry name" value="C-terminal effector domain of the bipartite response regulators"/>
    <property type="match status" value="1"/>
</dbReference>
<dbReference type="InterPro" id="IPR011042">
    <property type="entry name" value="6-blade_b-propeller_TolB-like"/>
</dbReference>
<evidence type="ECO:0000256" key="1">
    <source>
        <dbReference type="ARBA" id="ARBA00009820"/>
    </source>
</evidence>
<dbReference type="InterPro" id="IPR036388">
    <property type="entry name" value="WH-like_DNA-bd_sf"/>
</dbReference>
<name>A0ABW2YP81_9GAMM</name>
<comment type="similarity">
    <text evidence="1">Belongs to the TolB family.</text>
</comment>
<dbReference type="SUPFAM" id="SSF82171">
    <property type="entry name" value="DPP6 N-terminal domain-like"/>
    <property type="match status" value="2"/>
</dbReference>
<dbReference type="PANTHER" id="PTHR36842:SF1">
    <property type="entry name" value="PROTEIN TOLB"/>
    <property type="match status" value="1"/>
</dbReference>